<dbReference type="AlphaFoldDB" id="A0AAI9SSJ8"/>
<comment type="caution">
    <text evidence="1">The sequence shown here is derived from an EMBL/GenBank/DDBJ whole genome shotgun (WGS) entry which is preliminary data.</text>
</comment>
<keyword evidence="2" id="KW-1185">Reference proteome</keyword>
<dbReference type="EMBL" id="JAHUZD010000149">
    <property type="protein sequence ID" value="KAI3402385.1"/>
    <property type="molecule type" value="Genomic_DNA"/>
</dbReference>
<evidence type="ECO:0000313" key="2">
    <source>
        <dbReference type="Proteomes" id="UP001202479"/>
    </source>
</evidence>
<name>A0AAI9SSJ8_9ASCO</name>
<dbReference type="Proteomes" id="UP001202479">
    <property type="component" value="Unassembled WGS sequence"/>
</dbReference>
<dbReference type="InterPro" id="IPR007175">
    <property type="entry name" value="Rpr2/Snm1/Rpp21"/>
</dbReference>
<dbReference type="GO" id="GO:0006396">
    <property type="term" value="P:RNA processing"/>
    <property type="evidence" value="ECO:0007669"/>
    <property type="project" value="InterPro"/>
</dbReference>
<sequence length="128" mass="14927">MNDLSRAAHMYNLIHSVTNPVHKQYSVQFEQYNNDYHDPVIRRKICGRCGALQIPGVNQTHRIKHDTIELHYRAKRDSGAVLTSLLPHWRQHCETLLSDTIEQSEIVVQYRLTCYNTISLCSIVFKAY</sequence>
<dbReference type="RefSeq" id="XP_049178134.1">
    <property type="nucleotide sequence ID" value="XM_049326269.1"/>
</dbReference>
<accession>A0AAI9SSJ8</accession>
<dbReference type="Pfam" id="PF04032">
    <property type="entry name" value="Rpr2"/>
    <property type="match status" value="1"/>
</dbReference>
<organism evidence="1 2">
    <name type="scientific">Candida oxycetoniae</name>
    <dbReference type="NCBI Taxonomy" id="497107"/>
    <lineage>
        <taxon>Eukaryota</taxon>
        <taxon>Fungi</taxon>
        <taxon>Dikarya</taxon>
        <taxon>Ascomycota</taxon>
        <taxon>Saccharomycotina</taxon>
        <taxon>Pichiomycetes</taxon>
        <taxon>Debaryomycetaceae</taxon>
        <taxon>Candida/Lodderomyces clade</taxon>
        <taxon>Candida</taxon>
    </lineage>
</organism>
<gene>
    <name evidence="1" type="ORF">KGF56_004793</name>
</gene>
<reference evidence="1" key="1">
    <citation type="journal article" date="2022" name="DNA Res.">
        <title>Genome analysis of five recently described species of the CUG-Ser clade uncovers Candida theae as a new hybrid lineage with pathogenic potential in the Candida parapsilosis species complex.</title>
        <authorList>
            <person name="Mixao V."/>
            <person name="Del Olmo V."/>
            <person name="Hegedusova E."/>
            <person name="Saus E."/>
            <person name="Pryszcz L."/>
            <person name="Cillingova A."/>
            <person name="Nosek J."/>
            <person name="Gabaldon T."/>
        </authorList>
    </citation>
    <scope>NUCLEOTIDE SEQUENCE</scope>
    <source>
        <strain evidence="1">CBS 10844</strain>
    </source>
</reference>
<evidence type="ECO:0000313" key="1">
    <source>
        <dbReference type="EMBL" id="KAI3402385.1"/>
    </source>
</evidence>
<protein>
    <submittedName>
        <fullName evidence="1">Uncharacterized protein</fullName>
    </submittedName>
</protein>
<proteinExistence type="predicted"/>
<dbReference type="GeneID" id="73382406"/>